<dbReference type="EMBL" id="QYUP01000007">
    <property type="protein sequence ID" value="RJG27753.1"/>
    <property type="molecule type" value="Genomic_DNA"/>
</dbReference>
<evidence type="ECO:0000313" key="3">
    <source>
        <dbReference type="EMBL" id="RJG27753.1"/>
    </source>
</evidence>
<proteinExistence type="inferred from homology"/>
<evidence type="ECO:0000256" key="1">
    <source>
        <dbReference type="ARBA" id="ARBA00008542"/>
    </source>
</evidence>
<gene>
    <name evidence="3" type="ORF">D3872_00470</name>
</gene>
<feature type="domain" description="DJ-1/PfpI" evidence="2">
    <location>
        <begin position="12"/>
        <end position="179"/>
    </location>
</feature>
<protein>
    <submittedName>
        <fullName evidence="3">Type 1 glutamine amidotransferase</fullName>
    </submittedName>
</protein>
<dbReference type="OrthoDB" id="9792284at2"/>
<reference evidence="3 4" key="1">
    <citation type="submission" date="2018-09" db="EMBL/GenBank/DDBJ databases">
        <authorList>
            <person name="Zhu H."/>
        </authorList>
    </citation>
    <scope>NUCLEOTIDE SEQUENCE [LARGE SCALE GENOMIC DNA]</scope>
    <source>
        <strain evidence="3 4">K1S02-61</strain>
    </source>
</reference>
<evidence type="ECO:0000259" key="2">
    <source>
        <dbReference type="Pfam" id="PF01965"/>
    </source>
</evidence>
<sequence>MKSGHPLKGKLVGMLMTDGVEQVEYTAPREFLEQRGATVMLLAPKEKGEHVQGMNHKDKGDSFTVDQHVRDANPADLDALVLPGGSANAAKLRQSKEAIEFIRKFGQEDKPMAAICHGPLVLIDAGLAKATNLTSAADAAEELRGAGAEWVDQEVVIADRLVTSRGPKDIPAFNDALAKELMVSSQVADLGPSS</sequence>
<dbReference type="AlphaFoldDB" id="A0A418Y8G8"/>
<dbReference type="InterPro" id="IPR002818">
    <property type="entry name" value="DJ-1/PfpI"/>
</dbReference>
<accession>A0A418Y8G8</accession>
<dbReference type="NCBIfam" id="TIGR01382">
    <property type="entry name" value="PfpI"/>
    <property type="match status" value="1"/>
</dbReference>
<dbReference type="PANTHER" id="PTHR42733:SF2">
    <property type="entry name" value="DJ-1_THIJ_PFPI FAMILY PROTEIN"/>
    <property type="match status" value="1"/>
</dbReference>
<dbReference type="RefSeq" id="WP_119808955.1">
    <property type="nucleotide sequence ID" value="NZ_QYUP01000007.1"/>
</dbReference>
<dbReference type="InterPro" id="IPR006286">
    <property type="entry name" value="C56_PfpI-like"/>
</dbReference>
<dbReference type="Proteomes" id="UP000284006">
    <property type="component" value="Unassembled WGS sequence"/>
</dbReference>
<organism evidence="3 4">
    <name type="scientific">Massilia cavernae</name>
    <dbReference type="NCBI Taxonomy" id="2320864"/>
    <lineage>
        <taxon>Bacteria</taxon>
        <taxon>Pseudomonadati</taxon>
        <taxon>Pseudomonadota</taxon>
        <taxon>Betaproteobacteria</taxon>
        <taxon>Burkholderiales</taxon>
        <taxon>Oxalobacteraceae</taxon>
        <taxon>Telluria group</taxon>
        <taxon>Massilia</taxon>
    </lineage>
</organism>
<dbReference type="PANTHER" id="PTHR42733">
    <property type="entry name" value="DJ-1 PROTEIN"/>
    <property type="match status" value="1"/>
</dbReference>
<keyword evidence="3" id="KW-0315">Glutamine amidotransferase</keyword>
<evidence type="ECO:0000313" key="4">
    <source>
        <dbReference type="Proteomes" id="UP000284006"/>
    </source>
</evidence>
<dbReference type="InterPro" id="IPR029062">
    <property type="entry name" value="Class_I_gatase-like"/>
</dbReference>
<keyword evidence="4" id="KW-1185">Reference proteome</keyword>
<name>A0A418Y8G8_9BURK</name>
<dbReference type="Pfam" id="PF01965">
    <property type="entry name" value="DJ-1_PfpI"/>
    <property type="match status" value="1"/>
</dbReference>
<dbReference type="GO" id="GO:0016740">
    <property type="term" value="F:transferase activity"/>
    <property type="evidence" value="ECO:0007669"/>
    <property type="project" value="UniProtKB-KW"/>
</dbReference>
<comment type="similarity">
    <text evidence="1">Belongs to the peptidase C56 family.</text>
</comment>
<dbReference type="Gene3D" id="3.40.50.880">
    <property type="match status" value="1"/>
</dbReference>
<dbReference type="SUPFAM" id="SSF52317">
    <property type="entry name" value="Class I glutamine amidotransferase-like"/>
    <property type="match status" value="1"/>
</dbReference>
<dbReference type="PROSITE" id="PS51276">
    <property type="entry name" value="PEPTIDASE_C56_PFPI"/>
    <property type="match status" value="1"/>
</dbReference>
<comment type="caution">
    <text evidence="3">The sequence shown here is derived from an EMBL/GenBank/DDBJ whole genome shotgun (WGS) entry which is preliminary data.</text>
</comment>
<keyword evidence="3" id="KW-0808">Transferase</keyword>
<dbReference type="CDD" id="cd03134">
    <property type="entry name" value="GATase1_PfpI_like"/>
    <property type="match status" value="1"/>
</dbReference>